<dbReference type="CDD" id="cd13875">
    <property type="entry name" value="CuRO_2_LCC_plant"/>
    <property type="match status" value="2"/>
</dbReference>
<evidence type="ECO:0000256" key="7">
    <source>
        <dbReference type="ARBA" id="ARBA00022723"/>
    </source>
</evidence>
<comment type="similarity">
    <text evidence="3 13">Belongs to the multicopper oxidase family.</text>
</comment>
<evidence type="ECO:0000313" key="17">
    <source>
        <dbReference type="EMBL" id="CAI9107072.1"/>
    </source>
</evidence>
<evidence type="ECO:0000256" key="5">
    <source>
        <dbReference type="ARBA" id="ARBA00022523"/>
    </source>
</evidence>
<feature type="domain" description="Plastocyanin-like" evidence="16">
    <location>
        <begin position="45"/>
        <end position="158"/>
    </location>
</feature>
<keyword evidence="12 13" id="KW-0439">Lignin degradation</keyword>
<dbReference type="GO" id="GO:0048046">
    <property type="term" value="C:apoplast"/>
    <property type="evidence" value="ECO:0007669"/>
    <property type="project" value="UniProtKB-SubCell"/>
</dbReference>
<dbReference type="CDD" id="cd13849">
    <property type="entry name" value="CuRO_1_LCC_plant"/>
    <property type="match status" value="2"/>
</dbReference>
<dbReference type="InterPro" id="IPR034288">
    <property type="entry name" value="CuRO_1_LCC"/>
</dbReference>
<dbReference type="InterPro" id="IPR011707">
    <property type="entry name" value="Cu-oxidase-like_N"/>
</dbReference>
<feature type="signal peptide" evidence="13">
    <location>
        <begin position="1"/>
        <end position="36"/>
    </location>
</feature>
<dbReference type="PANTHER" id="PTHR11709">
    <property type="entry name" value="MULTI-COPPER OXIDASE"/>
    <property type="match status" value="1"/>
</dbReference>
<dbReference type="InterPro" id="IPR045087">
    <property type="entry name" value="Cu-oxidase_fam"/>
</dbReference>
<dbReference type="InterPro" id="IPR033138">
    <property type="entry name" value="Cu_oxidase_CS"/>
</dbReference>
<dbReference type="Pfam" id="PF07731">
    <property type="entry name" value="Cu-oxidase_2"/>
    <property type="match status" value="2"/>
</dbReference>
<keyword evidence="7 13" id="KW-0479">Metal-binding</keyword>
<gene>
    <name evidence="17" type="ORF">OLC1_LOCUS15466</name>
</gene>
<dbReference type="NCBIfam" id="TIGR03389">
    <property type="entry name" value="laccase"/>
    <property type="match status" value="2"/>
</dbReference>
<evidence type="ECO:0000256" key="1">
    <source>
        <dbReference type="ARBA" id="ARBA00000349"/>
    </source>
</evidence>
<keyword evidence="5 13" id="KW-0052">Apoplast</keyword>
<evidence type="ECO:0000256" key="13">
    <source>
        <dbReference type="RuleBase" id="RU361119"/>
    </source>
</evidence>
<dbReference type="CDD" id="cd13897">
    <property type="entry name" value="CuRO_3_LCC_plant"/>
    <property type="match status" value="1"/>
</dbReference>
<dbReference type="InterPro" id="IPR001117">
    <property type="entry name" value="Cu-oxidase_2nd"/>
</dbReference>
<evidence type="ECO:0000256" key="3">
    <source>
        <dbReference type="ARBA" id="ARBA00010609"/>
    </source>
</evidence>
<keyword evidence="9 13" id="KW-0560">Oxidoreductase</keyword>
<evidence type="ECO:0000256" key="8">
    <source>
        <dbReference type="ARBA" id="ARBA00022737"/>
    </source>
</evidence>
<keyword evidence="13" id="KW-0732">Signal</keyword>
<evidence type="ECO:0000256" key="10">
    <source>
        <dbReference type="ARBA" id="ARBA00023008"/>
    </source>
</evidence>
<organism evidence="17 18">
    <name type="scientific">Oldenlandia corymbosa var. corymbosa</name>
    <dbReference type="NCBI Taxonomy" id="529605"/>
    <lineage>
        <taxon>Eukaryota</taxon>
        <taxon>Viridiplantae</taxon>
        <taxon>Streptophyta</taxon>
        <taxon>Embryophyta</taxon>
        <taxon>Tracheophyta</taxon>
        <taxon>Spermatophyta</taxon>
        <taxon>Magnoliopsida</taxon>
        <taxon>eudicotyledons</taxon>
        <taxon>Gunneridae</taxon>
        <taxon>Pentapetalae</taxon>
        <taxon>asterids</taxon>
        <taxon>lamiids</taxon>
        <taxon>Gentianales</taxon>
        <taxon>Rubiaceae</taxon>
        <taxon>Rubioideae</taxon>
        <taxon>Spermacoceae</taxon>
        <taxon>Hedyotis-Oldenlandia complex</taxon>
        <taxon>Oldenlandia</taxon>
    </lineage>
</organism>
<sequence length="1082" mass="119495">MGGFTFSLIKTAKPFSCCFLLGILAVLATIPTSANAEVHYHDFVVQETPVRRLCKTHSILTVNGQFPGPTIAVRNGDSLVIKVTNRGRYNVTIHWHGLRQMRTPWADGPEFITQCPIRPGGTYTYRFSIDDQEGTLWWHAHSRWLRATVYGAFIMFPKQGSSFPFPNPKHDVSILLGQWWNRDIIRVLRQALFTGNAPNVSDAYTINGQPGDLYKCSSQDTFKISVNPGDTVLLRVINAALHQQLFFTVANHQLTVVAADAIYHKPFTTRVIMVGPGQTTDVLLTANQPGGRYYMAARAYATAQNAPFDNTTTTAILEYTNSKTGSSSRPVLPQLPAYNDTNTVTAFTSQLRSIIPSNAKVPTQIDENLFFTVGLGMVNCNPGPRCQGPNNTRFAASMNNVSFQLPNTTSLLQAYYNNIPGVYTLDFPPVPPVQFNYTGNVPRSLSQPVFGTKLYKLKFGSNVQIVLQDTGIFSTEDHPIHLHGYHFYVVGQGFGNFNPQTDTAKFNLNDPPVRNTIDVPVGGWAVIRFVADNPGVEHNSITGLKVQATPIKRLCRSRSILTVNGQFPGPTIQVRDGDSVNIKVINKSLYNISIHWHGIKQKGTQWADGPEYVTQCPIQPGSSYTYRFSIQDQDGTLWWHAHSRWIRATVYGAFIIYPKLGVPYPFEKPDKEFAVLLGEWWDNDILGIMRQALFSGAAPNVSDAYTINGQPGDLYRCSSLDTATFYVDAGDTILLRVINAALNQQLFFGVSNHMLTVVGADAAYYKPFQTQAIMVGPGQTTNVLITADQTPARYYMAARAYATAQGAPFDNTTTTAILEYNSIPCDSNTGSFLRPSLPQLPAYNDTATVTAFTSQLRCLSSSDIKVPTEIDEDLFITVGLGFFNCIPGPTCQGPNGTRFASSMNNVSFVLPTRSSLLQAYYQNIPGVYTIDFPPAPQLQFDYTGNVPRALWQPIVGTKLYKLKFGANVQIVLQDTGIFSTEDHPIHLHGYQFYVVGQGFGNFDPNTDTANFNLVDPPERNTVGVPVGGWAAIRFIADNPGVWLMHCHIDAHLTWGLAMSFLVENGPGRLQSVGRPPLDLPQC</sequence>
<dbReference type="PROSITE" id="PS00079">
    <property type="entry name" value="MULTICOPPER_OXIDASE1"/>
    <property type="match status" value="1"/>
</dbReference>
<feature type="chain" id="PRO_5043098912" description="Laccase" evidence="13">
    <location>
        <begin position="37"/>
        <end position="1082"/>
    </location>
</feature>
<keyword evidence="18" id="KW-1185">Reference proteome</keyword>
<dbReference type="GO" id="GO:0046274">
    <property type="term" value="P:lignin catabolic process"/>
    <property type="evidence" value="ECO:0007669"/>
    <property type="project" value="UniProtKB-KW"/>
</dbReference>
<dbReference type="GO" id="GO:0005507">
    <property type="term" value="F:copper ion binding"/>
    <property type="evidence" value="ECO:0007669"/>
    <property type="project" value="InterPro"/>
</dbReference>
<comment type="catalytic activity">
    <reaction evidence="1 13">
        <text>4 hydroquinone + O2 = 4 benzosemiquinone + 2 H2O</text>
        <dbReference type="Rhea" id="RHEA:11276"/>
        <dbReference type="ChEBI" id="CHEBI:15377"/>
        <dbReference type="ChEBI" id="CHEBI:15379"/>
        <dbReference type="ChEBI" id="CHEBI:17594"/>
        <dbReference type="ChEBI" id="CHEBI:17977"/>
        <dbReference type="EC" id="1.10.3.2"/>
    </reaction>
</comment>
<evidence type="ECO:0000259" key="16">
    <source>
        <dbReference type="Pfam" id="PF07732"/>
    </source>
</evidence>
<comment type="function">
    <text evidence="13">Lignin degradation and detoxification of lignin-derived products.</text>
</comment>
<dbReference type="InterPro" id="IPR034289">
    <property type="entry name" value="CuRO_3_LCC"/>
</dbReference>
<keyword evidence="8 13" id="KW-0677">Repeat</keyword>
<dbReference type="FunFam" id="2.60.40.420:FF:000062">
    <property type="entry name" value="Laccase"/>
    <property type="match status" value="1"/>
</dbReference>
<protein>
    <recommendedName>
        <fullName evidence="4 13">Laccase</fullName>
        <ecNumber evidence="4 13">1.10.3.2</ecNumber>
    </recommendedName>
    <alternativeName>
        <fullName evidence="13">Benzenediol:oxygen oxidoreductase</fullName>
    </alternativeName>
    <alternativeName>
        <fullName evidence="13">Diphenol oxidase</fullName>
    </alternativeName>
    <alternativeName>
        <fullName evidence="13">Urishiol oxidase</fullName>
    </alternativeName>
</protein>
<dbReference type="InterPro" id="IPR002355">
    <property type="entry name" value="Cu_oxidase_Cu_BS"/>
</dbReference>
<dbReference type="EMBL" id="OX459122">
    <property type="protein sequence ID" value="CAI9107072.1"/>
    <property type="molecule type" value="Genomic_DNA"/>
</dbReference>
<dbReference type="InterPro" id="IPR034285">
    <property type="entry name" value="CuRO_2_LCC"/>
</dbReference>
<dbReference type="InterPro" id="IPR017761">
    <property type="entry name" value="Laccase"/>
</dbReference>
<keyword evidence="11" id="KW-0325">Glycoprotein</keyword>
<feature type="domain" description="Plastocyanin-like" evidence="15">
    <location>
        <begin position="426"/>
        <end position="536"/>
    </location>
</feature>
<dbReference type="FunFam" id="2.60.40.420:FF:000049">
    <property type="entry name" value="Laccase"/>
    <property type="match status" value="2"/>
</dbReference>
<name>A0AAV1DJT3_OLDCO</name>
<dbReference type="PROSITE" id="PS00080">
    <property type="entry name" value="MULTICOPPER_OXIDASE2"/>
    <property type="match status" value="1"/>
</dbReference>
<dbReference type="Gene3D" id="2.60.40.420">
    <property type="entry name" value="Cupredoxins - blue copper proteins"/>
    <property type="match status" value="6"/>
</dbReference>
<evidence type="ECO:0000256" key="2">
    <source>
        <dbReference type="ARBA" id="ARBA00004271"/>
    </source>
</evidence>
<evidence type="ECO:0000256" key="6">
    <source>
        <dbReference type="ARBA" id="ARBA00022525"/>
    </source>
</evidence>
<dbReference type="InterPro" id="IPR008972">
    <property type="entry name" value="Cupredoxin"/>
</dbReference>
<feature type="domain" description="Plastocyanin-like" evidence="14">
    <location>
        <begin position="171"/>
        <end position="321"/>
    </location>
</feature>
<reference evidence="17" key="1">
    <citation type="submission" date="2023-03" db="EMBL/GenBank/DDBJ databases">
        <authorList>
            <person name="Julca I."/>
        </authorList>
    </citation>
    <scope>NUCLEOTIDE SEQUENCE</scope>
</reference>
<dbReference type="AlphaFoldDB" id="A0AAV1DJT3"/>
<evidence type="ECO:0000256" key="12">
    <source>
        <dbReference type="ARBA" id="ARBA00023185"/>
    </source>
</evidence>
<evidence type="ECO:0000256" key="4">
    <source>
        <dbReference type="ARBA" id="ARBA00012297"/>
    </source>
</evidence>
<keyword evidence="6 13" id="KW-0964">Secreted</keyword>
<feature type="domain" description="Plastocyanin-like" evidence="16">
    <location>
        <begin position="546"/>
        <end position="659"/>
    </location>
</feature>
<evidence type="ECO:0000259" key="15">
    <source>
        <dbReference type="Pfam" id="PF07731"/>
    </source>
</evidence>
<dbReference type="Pfam" id="PF00394">
    <property type="entry name" value="Cu-oxidase"/>
    <property type="match status" value="2"/>
</dbReference>
<dbReference type="EC" id="1.10.3.2" evidence="4 13"/>
<dbReference type="Pfam" id="PF07732">
    <property type="entry name" value="Cu-oxidase_3"/>
    <property type="match status" value="2"/>
</dbReference>
<accession>A0AAV1DJT3</accession>
<dbReference type="PANTHER" id="PTHR11709:SF68">
    <property type="entry name" value="LACCASE-13"/>
    <property type="match status" value="1"/>
</dbReference>
<evidence type="ECO:0000313" key="18">
    <source>
        <dbReference type="Proteomes" id="UP001161247"/>
    </source>
</evidence>
<feature type="domain" description="Plastocyanin-like" evidence="14">
    <location>
        <begin position="672"/>
        <end position="821"/>
    </location>
</feature>
<evidence type="ECO:0000259" key="14">
    <source>
        <dbReference type="Pfam" id="PF00394"/>
    </source>
</evidence>
<dbReference type="SUPFAM" id="SSF49503">
    <property type="entry name" value="Cupredoxins"/>
    <property type="match status" value="6"/>
</dbReference>
<dbReference type="Proteomes" id="UP001161247">
    <property type="component" value="Chromosome 5"/>
</dbReference>
<feature type="domain" description="Plastocyanin-like" evidence="15">
    <location>
        <begin position="931"/>
        <end position="1065"/>
    </location>
</feature>
<proteinExistence type="inferred from homology"/>
<dbReference type="InterPro" id="IPR011706">
    <property type="entry name" value="Cu-oxidase_C"/>
</dbReference>
<comment type="subcellular location">
    <subcellularLocation>
        <location evidence="2 13">Secreted</location>
        <location evidence="2 13">Extracellular space</location>
        <location evidence="2 13">Apoplast</location>
    </subcellularLocation>
</comment>
<keyword evidence="10 13" id="KW-0186">Copper</keyword>
<evidence type="ECO:0000256" key="9">
    <source>
        <dbReference type="ARBA" id="ARBA00023002"/>
    </source>
</evidence>
<comment type="cofactor">
    <cofactor evidence="13">
        <name>Cu cation</name>
        <dbReference type="ChEBI" id="CHEBI:23378"/>
    </cofactor>
    <text evidence="13">Binds 4 Cu cations per monomer.</text>
</comment>
<evidence type="ECO:0000256" key="11">
    <source>
        <dbReference type="ARBA" id="ARBA00023180"/>
    </source>
</evidence>
<dbReference type="GO" id="GO:0052716">
    <property type="term" value="F:hydroquinone:oxygen oxidoreductase activity"/>
    <property type="evidence" value="ECO:0007669"/>
    <property type="project" value="UniProtKB-EC"/>
</dbReference>